<dbReference type="PANTHER" id="PTHR21207:SF2">
    <property type="entry name" value="PARKIN COREGULATED GENE PROTEIN"/>
    <property type="match status" value="1"/>
</dbReference>
<dbReference type="EMBL" id="WKFB01000377">
    <property type="protein sequence ID" value="KAF6725050.1"/>
    <property type="molecule type" value="Genomic_DNA"/>
</dbReference>
<sequence length="265" mass="30318">EHRAQPVFNHLCRGLPMGARHVWPPVEPPPRTGVCEGQRYKPTAFRKYYERRDLPVVMDYGGRPNSIKWKVDIERIDYHHYLPLFFEGLRETTHPYETLACQGVYDMLDHWRAQDPSCDSSPCAAYQGYPCVRLSGDTAGRAEMERCHQAQCICSFSIASSAVRALTHVEALNTRNHRVMCNMLKVLQRLVTSADGVGEALVPYYRNILPMFNIFKDKKSLDSESGDDVADLVKETLTVMEQHGGQNAFMHIKYMIPTYQSCTRN</sequence>
<dbReference type="GO" id="GO:0031982">
    <property type="term" value="C:vesicle"/>
    <property type="evidence" value="ECO:0007669"/>
    <property type="project" value="TreeGrafter"/>
</dbReference>
<dbReference type="GO" id="GO:0043005">
    <property type="term" value="C:neuron projection"/>
    <property type="evidence" value="ECO:0007669"/>
    <property type="project" value="TreeGrafter"/>
</dbReference>
<dbReference type="GO" id="GO:0030544">
    <property type="term" value="F:Hsp70 protein binding"/>
    <property type="evidence" value="ECO:0007669"/>
    <property type="project" value="TreeGrafter"/>
</dbReference>
<gene>
    <name evidence="1" type="ORF">FQA47_006179</name>
</gene>
<dbReference type="PANTHER" id="PTHR21207">
    <property type="entry name" value="PARKIN COREGULATED GENE PROTEIN PARK2 COREGULATED"/>
    <property type="match status" value="1"/>
</dbReference>
<name>A0A834C957_ORYME</name>
<protein>
    <submittedName>
        <fullName evidence="1">Parkin coregulated gene-like protein</fullName>
    </submittedName>
</protein>
<proteinExistence type="predicted"/>
<dbReference type="Proteomes" id="UP000646548">
    <property type="component" value="Unassembled WGS sequence"/>
</dbReference>
<comment type="caution">
    <text evidence="1">The sequence shown here is derived from an EMBL/GenBank/DDBJ whole genome shotgun (WGS) entry which is preliminary data.</text>
</comment>
<feature type="non-terminal residue" evidence="1">
    <location>
        <position position="1"/>
    </location>
</feature>
<dbReference type="GO" id="GO:0051879">
    <property type="term" value="F:Hsp90 protein binding"/>
    <property type="evidence" value="ECO:0007669"/>
    <property type="project" value="TreeGrafter"/>
</dbReference>
<dbReference type="InterPro" id="IPR019399">
    <property type="entry name" value="Parkin_co-regulated_protein"/>
</dbReference>
<organism evidence="1 2">
    <name type="scientific">Oryzias melastigma</name>
    <name type="common">Marine medaka</name>
    <dbReference type="NCBI Taxonomy" id="30732"/>
    <lineage>
        <taxon>Eukaryota</taxon>
        <taxon>Metazoa</taxon>
        <taxon>Chordata</taxon>
        <taxon>Craniata</taxon>
        <taxon>Vertebrata</taxon>
        <taxon>Euteleostomi</taxon>
        <taxon>Actinopterygii</taxon>
        <taxon>Neopterygii</taxon>
        <taxon>Teleostei</taxon>
        <taxon>Neoteleostei</taxon>
        <taxon>Acanthomorphata</taxon>
        <taxon>Ovalentaria</taxon>
        <taxon>Atherinomorphae</taxon>
        <taxon>Beloniformes</taxon>
        <taxon>Adrianichthyidae</taxon>
        <taxon>Oryziinae</taxon>
        <taxon>Oryzias</taxon>
    </lineage>
</organism>
<dbReference type="AlphaFoldDB" id="A0A834C957"/>
<reference evidence="1" key="1">
    <citation type="journal article" name="BMC Genomics">
        <title>Long-read sequencing and de novo genome assembly of marine medaka (Oryzias melastigma).</title>
        <authorList>
            <person name="Liang P."/>
            <person name="Saqib H.S.A."/>
            <person name="Ni X."/>
            <person name="Shen Y."/>
        </authorList>
    </citation>
    <scope>NUCLEOTIDE SEQUENCE</scope>
    <source>
        <strain evidence="1">Bigg-433</strain>
    </source>
</reference>
<dbReference type="Pfam" id="PF10274">
    <property type="entry name" value="ParcG"/>
    <property type="match status" value="2"/>
</dbReference>
<evidence type="ECO:0000313" key="1">
    <source>
        <dbReference type="EMBL" id="KAF6725050.1"/>
    </source>
</evidence>
<accession>A0A834C957</accession>
<evidence type="ECO:0000313" key="2">
    <source>
        <dbReference type="Proteomes" id="UP000646548"/>
    </source>
</evidence>
<dbReference type="GO" id="GO:0005829">
    <property type="term" value="C:cytosol"/>
    <property type="evidence" value="ECO:0007669"/>
    <property type="project" value="TreeGrafter"/>
</dbReference>